<feature type="domain" description="MacB-like periplasmic core" evidence="9">
    <location>
        <begin position="26"/>
        <end position="235"/>
    </location>
</feature>
<dbReference type="Pfam" id="PF02687">
    <property type="entry name" value="FtsX"/>
    <property type="match status" value="1"/>
</dbReference>
<keyword evidence="11" id="KW-1185">Reference proteome</keyword>
<proteinExistence type="inferred from homology"/>
<evidence type="ECO:0000313" key="10">
    <source>
        <dbReference type="EMBL" id="AEJ61544.1"/>
    </source>
</evidence>
<dbReference type="OrthoDB" id="368479at2"/>
<protein>
    <recommendedName>
        <fullName evidence="12">ABC transporter permease</fullName>
    </recommendedName>
</protein>
<feature type="domain" description="ABC3 transporter permease C-terminal" evidence="8">
    <location>
        <begin position="268"/>
        <end position="416"/>
    </location>
</feature>
<feature type="transmembrane region" description="Helical" evidence="7">
    <location>
        <begin position="387"/>
        <end position="412"/>
    </location>
</feature>
<comment type="similarity">
    <text evidence="2">Belongs to the ABC-4 integral membrane protein family. LolC/E subfamily.</text>
</comment>
<keyword evidence="6 7" id="KW-0472">Membrane</keyword>
<dbReference type="AlphaFoldDB" id="G0GFD0"/>
<keyword evidence="4 7" id="KW-0812">Transmembrane</keyword>
<evidence type="ECO:0000259" key="8">
    <source>
        <dbReference type="Pfam" id="PF02687"/>
    </source>
</evidence>
<dbReference type="InterPro" id="IPR051447">
    <property type="entry name" value="Lipoprotein-release_system"/>
</dbReference>
<dbReference type="Pfam" id="PF12704">
    <property type="entry name" value="MacB_PCD"/>
    <property type="match status" value="1"/>
</dbReference>
<gene>
    <name evidence="10" type="ordered locus">Spith_1279</name>
</gene>
<evidence type="ECO:0000256" key="4">
    <source>
        <dbReference type="ARBA" id="ARBA00022692"/>
    </source>
</evidence>
<evidence type="ECO:0000256" key="5">
    <source>
        <dbReference type="ARBA" id="ARBA00022989"/>
    </source>
</evidence>
<organism evidence="10 11">
    <name type="scientific">Winmispira thermophila (strain ATCC 700085 / DSM 6578 / Z-1203)</name>
    <name type="common">Spirochaeta thermophila</name>
    <dbReference type="NCBI Taxonomy" id="869211"/>
    <lineage>
        <taxon>Bacteria</taxon>
        <taxon>Pseudomonadati</taxon>
        <taxon>Spirochaetota</taxon>
        <taxon>Spirochaetia</taxon>
        <taxon>Winmispirales</taxon>
        <taxon>Winmispiraceae</taxon>
        <taxon>Winmispira</taxon>
    </lineage>
</organism>
<dbReference type="InterPro" id="IPR003838">
    <property type="entry name" value="ABC3_permease_C"/>
</dbReference>
<dbReference type="EMBL" id="CP002903">
    <property type="protein sequence ID" value="AEJ61544.1"/>
    <property type="molecule type" value="Genomic_DNA"/>
</dbReference>
<feature type="transmembrane region" description="Helical" evidence="7">
    <location>
        <begin position="312"/>
        <end position="339"/>
    </location>
</feature>
<dbReference type="HOGENOM" id="CLU_000604_8_1_12"/>
<dbReference type="GO" id="GO:0044874">
    <property type="term" value="P:lipoprotein localization to outer membrane"/>
    <property type="evidence" value="ECO:0007669"/>
    <property type="project" value="TreeGrafter"/>
</dbReference>
<evidence type="ECO:0000256" key="1">
    <source>
        <dbReference type="ARBA" id="ARBA00004651"/>
    </source>
</evidence>
<dbReference type="Proteomes" id="UP000007254">
    <property type="component" value="Chromosome"/>
</dbReference>
<evidence type="ECO:0000256" key="7">
    <source>
        <dbReference type="SAM" id="Phobius"/>
    </source>
</evidence>
<evidence type="ECO:0000259" key="9">
    <source>
        <dbReference type="Pfam" id="PF12704"/>
    </source>
</evidence>
<dbReference type="InterPro" id="IPR025857">
    <property type="entry name" value="MacB_PCD"/>
</dbReference>
<evidence type="ECO:0000256" key="3">
    <source>
        <dbReference type="ARBA" id="ARBA00022475"/>
    </source>
</evidence>
<comment type="subcellular location">
    <subcellularLocation>
        <location evidence="1">Cell membrane</location>
        <topology evidence="1">Multi-pass membrane protein</topology>
    </subcellularLocation>
</comment>
<evidence type="ECO:0000313" key="11">
    <source>
        <dbReference type="Proteomes" id="UP000007254"/>
    </source>
</evidence>
<dbReference type="STRING" id="869211.Spith_1279"/>
<dbReference type="PANTHER" id="PTHR30489">
    <property type="entry name" value="LIPOPROTEIN-RELEASING SYSTEM TRANSMEMBRANE PROTEIN LOLE"/>
    <property type="match status" value="1"/>
</dbReference>
<keyword evidence="3" id="KW-1003">Cell membrane</keyword>
<reference evidence="10 11" key="1">
    <citation type="submission" date="2011-06" db="EMBL/GenBank/DDBJ databases">
        <title>The complete genome of Spirochaeta thermophila DSM 6578.</title>
        <authorList>
            <consortium name="US DOE Joint Genome Institute (JGI-PGF)"/>
            <person name="Lucas S."/>
            <person name="Lapidus A."/>
            <person name="Bruce D."/>
            <person name="Goodwin L."/>
            <person name="Pitluck S."/>
            <person name="Peters L."/>
            <person name="Kyrpides N."/>
            <person name="Mavromatis K."/>
            <person name="Ivanova N."/>
            <person name="Mikailova N."/>
            <person name="Pagani I."/>
            <person name="Chertkov O."/>
            <person name="Detter J.C."/>
            <person name="Tapia R."/>
            <person name="Han C."/>
            <person name="Land M."/>
            <person name="Hauser L."/>
            <person name="Markowitz V."/>
            <person name="Cheng J.-F."/>
            <person name="Hugenholtz P."/>
            <person name="Woyke T."/>
            <person name="Wu D."/>
            <person name="Spring S."/>
            <person name="Merkhoffer B."/>
            <person name="Schneider S."/>
            <person name="Klenk H.-P."/>
            <person name="Eisen J.A."/>
        </authorList>
    </citation>
    <scope>NUCLEOTIDE SEQUENCE [LARGE SCALE GENOMIC DNA]</scope>
    <source>
        <strain evidence="11">ATCC 700085 / DSM 6578 / Z-1203</strain>
    </source>
</reference>
<accession>G0GFD0</accession>
<evidence type="ECO:0008006" key="12">
    <source>
        <dbReference type="Google" id="ProtNLM"/>
    </source>
</evidence>
<feature type="transmembrane region" description="Helical" evidence="7">
    <location>
        <begin position="264"/>
        <end position="291"/>
    </location>
</feature>
<keyword evidence="5 7" id="KW-1133">Transmembrane helix</keyword>
<dbReference type="PANTHER" id="PTHR30489:SF0">
    <property type="entry name" value="LIPOPROTEIN-RELEASING SYSTEM TRANSMEMBRANE PROTEIN LOLE"/>
    <property type="match status" value="1"/>
</dbReference>
<feature type="transmembrane region" description="Helical" evidence="7">
    <location>
        <begin position="22"/>
        <end position="43"/>
    </location>
</feature>
<dbReference type="KEGG" id="stq:Spith_1279"/>
<evidence type="ECO:0000256" key="2">
    <source>
        <dbReference type="ARBA" id="ARBA00005236"/>
    </source>
</evidence>
<dbReference type="RefSeq" id="WP_014624884.1">
    <property type="nucleotide sequence ID" value="NC_017583.1"/>
</dbReference>
<evidence type="ECO:0000256" key="6">
    <source>
        <dbReference type="ARBA" id="ARBA00023136"/>
    </source>
</evidence>
<name>G0GFD0_WINT7</name>
<dbReference type="GO" id="GO:0098797">
    <property type="term" value="C:plasma membrane protein complex"/>
    <property type="evidence" value="ECO:0007669"/>
    <property type="project" value="TreeGrafter"/>
</dbReference>
<sequence>MKRLIYLAWKNLFDGPSLAPRIRSSLLAVALGLVPFVVVLHVSDGMIEAITRRFLETTTYHFQAFAYAPDLSMEEGVERLAAEGFLAVPEIQGMGLLVNGVRREGVTIRAVPSWWWEKDEGLRSSLSIEKGRFDLSSPRHMVVGVEVARTLGISVGDKVKLLVLRSFGGGTILPRIATFEVTGVTSTGYQDVDKLWVYVPFEWGDRVFDRRSSRAFLGIKVDDPFHDMEALRSRIAACLGAGWVVLSWKDLGRAQFLSFSTSRALLLAIMGLLVLIAALSISSSLVMLVLERAEEIAMLKSIGVPPRLVSRAYLWTGMLVGMAGSLAGMACGLLISLYINELFAFLEHVVNLWLRLAAGLRGGSYEPVRILSSDFYVEHIPVHPSPFVLWLIFVGASLIAFLASWGPARYVLRISPVEVLRREG</sequence>